<protein>
    <recommendedName>
        <fullName evidence="3">DUF2017 family protein</fullName>
    </recommendedName>
</protein>
<dbReference type="EMBL" id="VMBG01000001">
    <property type="protein sequence ID" value="TSJ78392.1"/>
    <property type="molecule type" value="Genomic_DNA"/>
</dbReference>
<accession>A0A556QP68</accession>
<gene>
    <name evidence="1" type="ORF">FPL22_03565</name>
</gene>
<evidence type="ECO:0000313" key="2">
    <source>
        <dbReference type="Proteomes" id="UP000315648"/>
    </source>
</evidence>
<dbReference type="RefSeq" id="WP_144228733.1">
    <property type="nucleotide sequence ID" value="NZ_CBCRVV010000003.1"/>
</dbReference>
<comment type="caution">
    <text evidence="1">The sequence shown here is derived from an EMBL/GenBank/DDBJ whole genome shotgun (WGS) entry which is preliminary data.</text>
</comment>
<organism evidence="1 2">
    <name type="scientific">Rariglobus hedericola</name>
    <dbReference type="NCBI Taxonomy" id="2597822"/>
    <lineage>
        <taxon>Bacteria</taxon>
        <taxon>Pseudomonadati</taxon>
        <taxon>Verrucomicrobiota</taxon>
        <taxon>Opitutia</taxon>
        <taxon>Opitutales</taxon>
        <taxon>Opitutaceae</taxon>
        <taxon>Rariglobus</taxon>
    </lineage>
</organism>
<keyword evidence="2" id="KW-1185">Reference proteome</keyword>
<reference evidence="1 2" key="1">
    <citation type="submission" date="2019-07" db="EMBL/GenBank/DDBJ databases">
        <title>Description of 53C-WASEF.</title>
        <authorList>
            <person name="Pitt A."/>
            <person name="Hahn M.W."/>
        </authorList>
    </citation>
    <scope>NUCLEOTIDE SEQUENCE [LARGE SCALE GENOMIC DNA]</scope>
    <source>
        <strain evidence="1 2">53C-WASEF</strain>
    </source>
</reference>
<evidence type="ECO:0008006" key="3">
    <source>
        <dbReference type="Google" id="ProtNLM"/>
    </source>
</evidence>
<sequence>MKRVEVRLSITAVAPLLDLIKSVADELHTTLAVPLALSDADTELASVWKEDLLESQRNDCDRLFSLFDQEFFTEGVVAFDRDNAECVLRACAALRLRFRATHLVNIPDDTLEALEASSSMTGLSEAEQKAFSCFLFLDELQKIILKYLDPMAVEEDE</sequence>
<dbReference type="Proteomes" id="UP000315648">
    <property type="component" value="Unassembled WGS sequence"/>
</dbReference>
<evidence type="ECO:0000313" key="1">
    <source>
        <dbReference type="EMBL" id="TSJ78392.1"/>
    </source>
</evidence>
<name>A0A556QP68_9BACT</name>
<dbReference type="AlphaFoldDB" id="A0A556QP68"/>
<dbReference type="OrthoDB" id="196428at2"/>
<proteinExistence type="predicted"/>